<evidence type="ECO:0000313" key="2">
    <source>
        <dbReference type="EMBL" id="PZC74580.1"/>
    </source>
</evidence>
<feature type="compositionally biased region" description="Low complexity" evidence="1">
    <location>
        <begin position="92"/>
        <end position="104"/>
    </location>
</feature>
<protein>
    <submittedName>
        <fullName evidence="2">Uncharacterized protein</fullName>
    </submittedName>
</protein>
<feature type="compositionally biased region" description="Polar residues" evidence="1">
    <location>
        <begin position="32"/>
        <end position="41"/>
    </location>
</feature>
<organism evidence="2 3">
    <name type="scientific">Helicoverpa armigera</name>
    <name type="common">Cotton bollworm</name>
    <name type="synonym">Heliothis armigera</name>
    <dbReference type="NCBI Taxonomy" id="29058"/>
    <lineage>
        <taxon>Eukaryota</taxon>
        <taxon>Metazoa</taxon>
        <taxon>Ecdysozoa</taxon>
        <taxon>Arthropoda</taxon>
        <taxon>Hexapoda</taxon>
        <taxon>Insecta</taxon>
        <taxon>Pterygota</taxon>
        <taxon>Neoptera</taxon>
        <taxon>Endopterygota</taxon>
        <taxon>Lepidoptera</taxon>
        <taxon>Glossata</taxon>
        <taxon>Ditrysia</taxon>
        <taxon>Noctuoidea</taxon>
        <taxon>Noctuidae</taxon>
        <taxon>Heliothinae</taxon>
        <taxon>Helicoverpa</taxon>
    </lineage>
</organism>
<sequence>MTLSPKKYVSNYTTSTAQRGVHAKEVELGNTNLELDMSASTPCAAESSAGSAGRAPDAGQPPVASNDETGSYLQVVVEKHRRARSSPPPRAASPRLPAASSPLAHNQGGRGDGGGVYVLPHPLLLACPAGSPMCTALQAHPYFAVYRDNRRFCVTISLKLSQKGFSVLASAPRSPPKNPGLYSPEVW</sequence>
<dbReference type="Proteomes" id="UP000249218">
    <property type="component" value="Unassembled WGS sequence"/>
</dbReference>
<dbReference type="EMBL" id="KZ150039">
    <property type="protein sequence ID" value="PZC74580.1"/>
    <property type="molecule type" value="Genomic_DNA"/>
</dbReference>
<accession>A0A2W1BPB6</accession>
<dbReference type="AlphaFoldDB" id="A0A2W1BPB6"/>
<feature type="region of interest" description="Disordered" evidence="1">
    <location>
        <begin position="1"/>
        <end position="20"/>
    </location>
</feature>
<evidence type="ECO:0000256" key="1">
    <source>
        <dbReference type="SAM" id="MobiDB-lite"/>
    </source>
</evidence>
<keyword evidence="3" id="KW-1185">Reference proteome</keyword>
<feature type="region of interest" description="Disordered" evidence="1">
    <location>
        <begin position="32"/>
        <end position="109"/>
    </location>
</feature>
<dbReference type="OrthoDB" id="10045204at2759"/>
<name>A0A2W1BPB6_HELAM</name>
<reference evidence="2 3" key="1">
    <citation type="journal article" date="2017" name="BMC Biol.">
        <title>Genomic innovations, transcriptional plasticity and gene loss underlying the evolution and divergence of two highly polyphagous and invasive Helicoverpa pest species.</title>
        <authorList>
            <person name="Pearce S.L."/>
            <person name="Clarke D.F."/>
            <person name="East P.D."/>
            <person name="Elfekih S."/>
            <person name="Gordon K.H."/>
            <person name="Jermiin L.S."/>
            <person name="McGaughran A."/>
            <person name="Oakeshott J.G."/>
            <person name="Papanikolaou A."/>
            <person name="Perera O.P."/>
            <person name="Rane R.V."/>
            <person name="Richards S."/>
            <person name="Tay W.T."/>
            <person name="Walsh T.K."/>
            <person name="Anderson A."/>
            <person name="Anderson C.J."/>
            <person name="Asgari S."/>
            <person name="Board P.G."/>
            <person name="Bretschneider A."/>
            <person name="Campbell P.M."/>
            <person name="Chertemps T."/>
            <person name="Christeller J.T."/>
            <person name="Coppin C.W."/>
            <person name="Downes S.J."/>
            <person name="Duan G."/>
            <person name="Farnsworth C.A."/>
            <person name="Good R.T."/>
            <person name="Han L.B."/>
            <person name="Han Y.C."/>
            <person name="Hatje K."/>
            <person name="Horne I."/>
            <person name="Huang Y.P."/>
            <person name="Hughes D.S."/>
            <person name="Jacquin-Joly E."/>
            <person name="James W."/>
            <person name="Jhangiani S."/>
            <person name="Kollmar M."/>
            <person name="Kuwar S.S."/>
            <person name="Li S."/>
            <person name="Liu N.Y."/>
            <person name="Maibeche M.T."/>
            <person name="Miller J.R."/>
            <person name="Montagne N."/>
            <person name="Perry T."/>
            <person name="Qu J."/>
            <person name="Song S.V."/>
            <person name="Sutton G.G."/>
            <person name="Vogel H."/>
            <person name="Walenz B.P."/>
            <person name="Xu W."/>
            <person name="Zhang H.J."/>
            <person name="Zou Z."/>
            <person name="Batterham P."/>
            <person name="Edwards O.R."/>
            <person name="Feyereisen R."/>
            <person name="Gibbs R.A."/>
            <person name="Heckel D.G."/>
            <person name="McGrath A."/>
            <person name="Robin C."/>
            <person name="Scherer S.E."/>
            <person name="Worley K.C."/>
            <person name="Wu Y.D."/>
        </authorList>
    </citation>
    <scope>NUCLEOTIDE SEQUENCE [LARGE SCALE GENOMIC DNA]</scope>
    <source>
        <strain evidence="2">Harm_GR_Male_#8</strain>
        <tissue evidence="2">Whole organism</tissue>
    </source>
</reference>
<evidence type="ECO:0000313" key="3">
    <source>
        <dbReference type="Proteomes" id="UP000249218"/>
    </source>
</evidence>
<proteinExistence type="predicted"/>
<feature type="compositionally biased region" description="Low complexity" evidence="1">
    <location>
        <begin position="44"/>
        <end position="55"/>
    </location>
</feature>
<gene>
    <name evidence="2" type="primary">HaOG207632</name>
    <name evidence="2" type="ORF">B5X24_HaOG207632</name>
</gene>